<sequence length="137" mass="15965">MQDSHLIPKFTQIYDEQTQTWKYPTVHYLFQDEGLPEELDNEQCIVVDLSEDGEHVSQVHSYSSIFQVTECRTTVNTSKTEKKETTLNLTINGISKRKNVELPLDETLEQHQFNTNIDTMMNSFLARQSYLKKAFLS</sequence>
<comment type="caution">
    <text evidence="1">The sequence shown here is derived from an EMBL/GenBank/DDBJ whole genome shotgun (WGS) entry which is preliminary data.</text>
</comment>
<gene>
    <name evidence="1" type="ORF">K7432_005659</name>
</gene>
<name>A0ABR2WWA3_9FUNG</name>
<reference evidence="1 2" key="1">
    <citation type="submission" date="2023-04" db="EMBL/GenBank/DDBJ databases">
        <title>Genome of Basidiobolus ranarum AG-B5.</title>
        <authorList>
            <person name="Stajich J.E."/>
            <person name="Carter-House D."/>
            <person name="Gryganskyi A."/>
        </authorList>
    </citation>
    <scope>NUCLEOTIDE SEQUENCE [LARGE SCALE GENOMIC DNA]</scope>
    <source>
        <strain evidence="1 2">AG-B5</strain>
    </source>
</reference>
<proteinExistence type="predicted"/>
<dbReference type="Proteomes" id="UP001479436">
    <property type="component" value="Unassembled WGS sequence"/>
</dbReference>
<dbReference type="EMBL" id="JASJQH010000229">
    <property type="protein sequence ID" value="KAK9765753.1"/>
    <property type="molecule type" value="Genomic_DNA"/>
</dbReference>
<protein>
    <submittedName>
        <fullName evidence="1">Uncharacterized protein</fullName>
    </submittedName>
</protein>
<keyword evidence="2" id="KW-1185">Reference proteome</keyword>
<evidence type="ECO:0000313" key="2">
    <source>
        <dbReference type="Proteomes" id="UP001479436"/>
    </source>
</evidence>
<organism evidence="1 2">
    <name type="scientific">Basidiobolus ranarum</name>
    <dbReference type="NCBI Taxonomy" id="34480"/>
    <lineage>
        <taxon>Eukaryota</taxon>
        <taxon>Fungi</taxon>
        <taxon>Fungi incertae sedis</taxon>
        <taxon>Zoopagomycota</taxon>
        <taxon>Entomophthoromycotina</taxon>
        <taxon>Basidiobolomycetes</taxon>
        <taxon>Basidiobolales</taxon>
        <taxon>Basidiobolaceae</taxon>
        <taxon>Basidiobolus</taxon>
    </lineage>
</organism>
<accession>A0ABR2WWA3</accession>
<evidence type="ECO:0000313" key="1">
    <source>
        <dbReference type="EMBL" id="KAK9765753.1"/>
    </source>
</evidence>